<evidence type="ECO:0000256" key="3">
    <source>
        <dbReference type="ARBA" id="ARBA00022827"/>
    </source>
</evidence>
<dbReference type="OrthoDB" id="10029326at2759"/>
<dbReference type="PRINTS" id="PR00420">
    <property type="entry name" value="RNGMNOXGNASE"/>
</dbReference>
<dbReference type="PANTHER" id="PTHR47356">
    <property type="entry name" value="FAD-DEPENDENT MONOOXYGENASE ASQG-RELATED"/>
    <property type="match status" value="1"/>
</dbReference>
<keyword evidence="7" id="KW-1185">Reference proteome</keyword>
<dbReference type="EMBL" id="KZ613746">
    <property type="protein sequence ID" value="PMD65545.1"/>
    <property type="molecule type" value="Genomic_DNA"/>
</dbReference>
<comment type="similarity">
    <text evidence="1">Belongs to the paxM FAD-dependent monooxygenase family.</text>
</comment>
<dbReference type="GO" id="GO:0071949">
    <property type="term" value="F:FAD binding"/>
    <property type="evidence" value="ECO:0007669"/>
    <property type="project" value="InterPro"/>
</dbReference>
<keyword evidence="2" id="KW-0285">Flavoprotein</keyword>
<dbReference type="AlphaFoldDB" id="A0A2J6TR93"/>
<feature type="domain" description="FAD-binding" evidence="5">
    <location>
        <begin position="12"/>
        <end position="388"/>
    </location>
</feature>
<dbReference type="InterPro" id="IPR002938">
    <property type="entry name" value="FAD-bd"/>
</dbReference>
<organism evidence="6 7">
    <name type="scientific">Hyaloscypha bicolor E</name>
    <dbReference type="NCBI Taxonomy" id="1095630"/>
    <lineage>
        <taxon>Eukaryota</taxon>
        <taxon>Fungi</taxon>
        <taxon>Dikarya</taxon>
        <taxon>Ascomycota</taxon>
        <taxon>Pezizomycotina</taxon>
        <taxon>Leotiomycetes</taxon>
        <taxon>Helotiales</taxon>
        <taxon>Hyaloscyphaceae</taxon>
        <taxon>Hyaloscypha</taxon>
        <taxon>Hyaloscypha bicolor</taxon>
    </lineage>
</organism>
<dbReference type="Pfam" id="PF01494">
    <property type="entry name" value="FAD_binding_3"/>
    <property type="match status" value="1"/>
</dbReference>
<dbReference type="InParanoid" id="A0A2J6TR93"/>
<dbReference type="RefSeq" id="XP_024742449.1">
    <property type="nucleotide sequence ID" value="XM_024877758.1"/>
</dbReference>
<accession>A0A2J6TR93</accession>
<dbReference type="GO" id="GO:0004497">
    <property type="term" value="F:monooxygenase activity"/>
    <property type="evidence" value="ECO:0007669"/>
    <property type="project" value="InterPro"/>
</dbReference>
<protein>
    <submittedName>
        <fullName evidence="6">FAD/NAD(P)-binding domain-containing protein</fullName>
    </submittedName>
</protein>
<gene>
    <name evidence="6" type="ORF">K444DRAFT_581762</name>
</gene>
<dbReference type="SUPFAM" id="SSF51905">
    <property type="entry name" value="FAD/NAD(P)-binding domain"/>
    <property type="match status" value="1"/>
</dbReference>
<evidence type="ECO:0000313" key="7">
    <source>
        <dbReference type="Proteomes" id="UP000235371"/>
    </source>
</evidence>
<name>A0A2J6TR93_9HELO</name>
<dbReference type="Proteomes" id="UP000235371">
    <property type="component" value="Unassembled WGS sequence"/>
</dbReference>
<evidence type="ECO:0000256" key="1">
    <source>
        <dbReference type="ARBA" id="ARBA00007992"/>
    </source>
</evidence>
<evidence type="ECO:0000313" key="6">
    <source>
        <dbReference type="EMBL" id="PMD65545.1"/>
    </source>
</evidence>
<dbReference type="GeneID" id="36585835"/>
<dbReference type="STRING" id="1095630.A0A2J6TR93"/>
<reference evidence="6 7" key="1">
    <citation type="submission" date="2016-04" db="EMBL/GenBank/DDBJ databases">
        <title>A degradative enzymes factory behind the ericoid mycorrhizal symbiosis.</title>
        <authorList>
            <consortium name="DOE Joint Genome Institute"/>
            <person name="Martino E."/>
            <person name="Morin E."/>
            <person name="Grelet G."/>
            <person name="Kuo A."/>
            <person name="Kohler A."/>
            <person name="Daghino S."/>
            <person name="Barry K."/>
            <person name="Choi C."/>
            <person name="Cichocki N."/>
            <person name="Clum A."/>
            <person name="Copeland A."/>
            <person name="Hainaut M."/>
            <person name="Haridas S."/>
            <person name="Labutti K."/>
            <person name="Lindquist E."/>
            <person name="Lipzen A."/>
            <person name="Khouja H.-R."/>
            <person name="Murat C."/>
            <person name="Ohm R."/>
            <person name="Olson A."/>
            <person name="Spatafora J."/>
            <person name="Veneault-Fourrey C."/>
            <person name="Henrissat B."/>
            <person name="Grigoriev I."/>
            <person name="Martin F."/>
            <person name="Perotto S."/>
        </authorList>
    </citation>
    <scope>NUCLEOTIDE SEQUENCE [LARGE SCALE GENOMIC DNA]</scope>
    <source>
        <strain evidence="6 7">E</strain>
    </source>
</reference>
<evidence type="ECO:0000256" key="4">
    <source>
        <dbReference type="ARBA" id="ARBA00023002"/>
    </source>
</evidence>
<evidence type="ECO:0000256" key="2">
    <source>
        <dbReference type="ARBA" id="ARBA00022630"/>
    </source>
</evidence>
<proteinExistence type="inferred from homology"/>
<sequence length="467" mass="52542">MANRAPSASAFTAIIVGGSVAGLTLAHMFSKAHIDYTLLEARDTISPQLGASIVIMPNGARILDQLGVFEDMRDDFITKMSRSFVRRSDGRLVSWNEWPRMVEEKLGYPCSICERRRFLGSLYEQLEDKSRILLEKKVVDIKHEKDGVAVRCQDGSEFRGDLVIGADGIHSRTRVEMQRLAEEMGPKGLMDRDKSSITAEYNCFFGIADEIPELIPGDSHVSTDIDHSSLLFVSQGSNAVTNARAGGLPQWFFFSKMDRKYSGSSIPRFTKAHMDQQVEEFGDFKLTENVTLKEIIKKSRTLSYLPLEEASHEVWTFGRIVCLGDAIHKMTPNLGQGGNQAIESAAVLTNCLIELLQKTSDNKPELSVLKESLRQYQTLRQKRAEKFVHLSAMVTRNDALATLKHTVLFLYAEPLSGEALTAFQTEMYHTAPYLNFLPLPRHVTENETWKQGIERVKANDIIPRPRL</sequence>
<dbReference type="PANTHER" id="PTHR47356:SF2">
    <property type="entry name" value="FAD-BINDING DOMAIN-CONTAINING PROTEIN-RELATED"/>
    <property type="match status" value="1"/>
</dbReference>
<keyword evidence="3" id="KW-0274">FAD</keyword>
<keyword evidence="4" id="KW-0560">Oxidoreductase</keyword>
<dbReference type="InterPro" id="IPR036188">
    <property type="entry name" value="FAD/NAD-bd_sf"/>
</dbReference>
<dbReference type="Gene3D" id="3.50.50.60">
    <property type="entry name" value="FAD/NAD(P)-binding domain"/>
    <property type="match status" value="1"/>
</dbReference>
<dbReference type="InterPro" id="IPR050562">
    <property type="entry name" value="FAD_mOase_fung"/>
</dbReference>
<evidence type="ECO:0000259" key="5">
    <source>
        <dbReference type="Pfam" id="PF01494"/>
    </source>
</evidence>